<name>A0A0H4IMZ7_9CAUD</name>
<protein>
    <recommendedName>
        <fullName evidence="3">Tail sheath protein</fullName>
    </recommendedName>
</protein>
<evidence type="ECO:0000313" key="2">
    <source>
        <dbReference type="Proteomes" id="UP000202763"/>
    </source>
</evidence>
<reference evidence="1 2" key="1">
    <citation type="submission" date="2015-05" db="EMBL/GenBank/DDBJ databases">
        <authorList>
            <person name="Wang D.B."/>
            <person name="Wang M."/>
        </authorList>
    </citation>
    <scope>NUCLEOTIDE SEQUENCE [LARGE SCALE GENOMIC DNA]</scope>
</reference>
<dbReference type="EMBL" id="KR534323">
    <property type="protein sequence ID" value="AKO60909.1"/>
    <property type="molecule type" value="Genomic_DNA"/>
</dbReference>
<proteinExistence type="predicted"/>
<organism evidence="1 2">
    <name type="scientific">Pseudoalteromonas phage H101</name>
    <dbReference type="NCBI Taxonomy" id="1654919"/>
    <lineage>
        <taxon>Viruses</taxon>
        <taxon>Duplodnaviria</taxon>
        <taxon>Heunggongvirae</taxon>
        <taxon>Uroviricota</taxon>
        <taxon>Caudoviricetes</taxon>
        <taxon>Shandongvirus</taxon>
        <taxon>Shandongvirus H101</taxon>
    </lineage>
</organism>
<evidence type="ECO:0000313" key="1">
    <source>
        <dbReference type="EMBL" id="AKO60909.1"/>
    </source>
</evidence>
<evidence type="ECO:0008006" key="3">
    <source>
        <dbReference type="Google" id="ProtNLM"/>
    </source>
</evidence>
<dbReference type="KEGG" id="vg:26796503"/>
<dbReference type="GeneID" id="26796503"/>
<sequence length="452" mass="48127">MSVNLAIANIALDTAIVSRQGFGTILFVGQHNYFAERVRAYTSTKAMSEDGIDANHPIFKAAEGAFSQTPAPSSILIGRQVVDSVLSIDTAPVTGKEYSVTLSVQGSSATFAATAGGSDTAETIFDTLKAGIDGDTDIAAVVSATVVGTGSDATLVISSLNDGWFTLANLVSVEESFGTSTETAAEVVAAIEAEDDSWYYITAQEKSNTFVTDMADLIESKLKVYSVSLDELTVFDPVQTGTAVDLLDGNYFRTYQMYHQEAKTTFPEVSRVAEAAFAVTGSISYGNRRVAAVPVSLNAAGKPLTPTQQNKLKAINSDFFARVGSDASSDPIIGVVGKVASGEWLDNIVGRDNMQVDIEADFNTFLINQKNGKVAFNDKGINQIKNVLSTTLTQYTPDGTHNFIEDDFDITVADAADISTADKASRTFKQITFKATLTNAIHMVEITGTLSY</sequence>
<accession>A0A0H4IMZ7</accession>
<dbReference type="RefSeq" id="YP_009225442.1">
    <property type="nucleotide sequence ID" value="NC_029094.1"/>
</dbReference>
<dbReference type="OrthoDB" id="7391at10239"/>
<keyword evidence="2" id="KW-1185">Reference proteome</keyword>
<dbReference type="Proteomes" id="UP000202763">
    <property type="component" value="Segment"/>
</dbReference>